<proteinExistence type="predicted"/>
<organism evidence="3 4">
    <name type="scientific">Paenibacillus rhizophilus</name>
    <dbReference type="NCBI Taxonomy" id="1850366"/>
    <lineage>
        <taxon>Bacteria</taxon>
        <taxon>Bacillati</taxon>
        <taxon>Bacillota</taxon>
        <taxon>Bacilli</taxon>
        <taxon>Bacillales</taxon>
        <taxon>Paenibacillaceae</taxon>
        <taxon>Paenibacillus</taxon>
    </lineage>
</organism>
<dbReference type="AlphaFoldDB" id="A0A3N9P1Y4"/>
<evidence type="ECO:0000256" key="1">
    <source>
        <dbReference type="SAM" id="MobiDB-lite"/>
    </source>
</evidence>
<dbReference type="InterPro" id="IPR035238">
    <property type="entry name" value="DUF5345"/>
</dbReference>
<gene>
    <name evidence="3" type="ORF">EH198_18600</name>
</gene>
<evidence type="ECO:0000313" key="3">
    <source>
        <dbReference type="EMBL" id="RQW09487.1"/>
    </source>
</evidence>
<sequence length="135" mass="14780">MTNDMTGPDNGRKPGDAPDKEGRLKAEEGPVSAEIALPELLAGLERLDRAYDDEAGPPPLGMLQARLIAASERHRRRALREWLLFWLVSLFILGFSLLAITSAPPVYWTVQGLVPIAGIIAAAMRPGRKGRGERR</sequence>
<dbReference type="OrthoDB" id="2613809at2"/>
<dbReference type="EMBL" id="RQPI01000013">
    <property type="protein sequence ID" value="RQW09487.1"/>
    <property type="molecule type" value="Genomic_DNA"/>
</dbReference>
<reference evidence="3 4" key="1">
    <citation type="submission" date="2018-11" db="EMBL/GenBank/DDBJ databases">
        <title>Genome sequence of strain 7197.</title>
        <authorList>
            <person name="Gao J."/>
            <person name="Sun J."/>
        </authorList>
    </citation>
    <scope>NUCLEOTIDE SEQUENCE [LARGE SCALE GENOMIC DNA]</scope>
    <source>
        <strain evidence="3 4">7197</strain>
    </source>
</reference>
<dbReference type="Pfam" id="PF17280">
    <property type="entry name" value="DUF5345"/>
    <property type="match status" value="1"/>
</dbReference>
<evidence type="ECO:0008006" key="5">
    <source>
        <dbReference type="Google" id="ProtNLM"/>
    </source>
</evidence>
<dbReference type="RefSeq" id="WP_124697016.1">
    <property type="nucleotide sequence ID" value="NZ_JBHUFE010000019.1"/>
</dbReference>
<dbReference type="Proteomes" id="UP000282529">
    <property type="component" value="Unassembled WGS sequence"/>
</dbReference>
<feature type="transmembrane region" description="Helical" evidence="2">
    <location>
        <begin position="82"/>
        <end position="100"/>
    </location>
</feature>
<name>A0A3N9P1Y4_9BACL</name>
<feature type="compositionally biased region" description="Basic and acidic residues" evidence="1">
    <location>
        <begin position="10"/>
        <end position="28"/>
    </location>
</feature>
<feature type="region of interest" description="Disordered" evidence="1">
    <location>
        <begin position="1"/>
        <end position="30"/>
    </location>
</feature>
<protein>
    <recommendedName>
        <fullName evidence="5">YxlC family protein</fullName>
    </recommendedName>
</protein>
<comment type="caution">
    <text evidence="3">The sequence shown here is derived from an EMBL/GenBank/DDBJ whole genome shotgun (WGS) entry which is preliminary data.</text>
</comment>
<keyword evidence="4" id="KW-1185">Reference proteome</keyword>
<keyword evidence="2" id="KW-0812">Transmembrane</keyword>
<feature type="transmembrane region" description="Helical" evidence="2">
    <location>
        <begin position="106"/>
        <end position="124"/>
    </location>
</feature>
<keyword evidence="2" id="KW-0472">Membrane</keyword>
<evidence type="ECO:0000256" key="2">
    <source>
        <dbReference type="SAM" id="Phobius"/>
    </source>
</evidence>
<accession>A0A3N9P1Y4</accession>
<keyword evidence="2" id="KW-1133">Transmembrane helix</keyword>
<evidence type="ECO:0000313" key="4">
    <source>
        <dbReference type="Proteomes" id="UP000282529"/>
    </source>
</evidence>